<sequence>MCEIDQTTKTIINAYNNVTDSRTQTQILSLIVNSFTKAELQKLIPGVSLFKIDSARKHALVTGPGHIINKPKVYRMKLSKPKLTHFIEFIMNPLYSSVVGFGQTVLKLSSNEKIPIPKVIRNLIHARIISIYQSFCKEYDFETFSRASLYQILKVCHASKQRALQGLDNITAAGMNSIDMLSKLVQKLETFGMSQPVSKSLTDIIQLINQFLKYEYKSHLNRLDGCTDHCITMALSDPTEPKFSASCNHNHERQCEKCAMVESCLDMINEKINQIEIPTTILEEMKFEMEMAEKHLMEWKKHLLRTVHQESARRNILKSLTSKQALVIMDWAMKFLPFQYRETQSEFFGKKGFSWHISCVITSSKENELDLQCYIHILENGTQGWFSVANILVNLLDQLKTVNPDIDELFLKSDNAACYHCTNLLSFIQQNNAIFPILIKEYNFSEAQSGKDLCDSKTGTSRLHIYKYANEGHNVVSSADMKIALDSHGISMLNNFTFGGEAITARKAYEVGEGLMIKTSTDPHLSMECVYKMKTTQIVGGKDGDIEDFPFMADIQRRDSRNEPWYLWDLNNLRIRAGFDDISARNKQIRTIRRAVRHPRFGMDETVQYDNNIAVIKLRTPLKFGPKCKSISYTTIKGIRGLKNCQISGWGYIDRNKTESPDTLQFAGTSLLSNAKCNELASPKVPENQICAYDYKNRRQACNGDAGGPLTCKRRGKRVLIGVFSWLYDYCHAEKPFAYSSLAYYTTFIEKVTGIKGIPSKYSKYGMYEEY</sequence>
<evidence type="ECO:0000313" key="4">
    <source>
        <dbReference type="EMBL" id="CAG2252614.1"/>
    </source>
</evidence>
<dbReference type="CDD" id="cd00190">
    <property type="entry name" value="Tryp_SPc"/>
    <property type="match status" value="1"/>
</dbReference>
<dbReference type="SMART" id="SM00020">
    <property type="entry name" value="Tryp_SPc"/>
    <property type="match status" value="1"/>
</dbReference>
<dbReference type="InterPro" id="IPR051487">
    <property type="entry name" value="Ser/Thr_Proteases_Immune/Dev"/>
</dbReference>
<keyword evidence="1" id="KW-1015">Disulfide bond</keyword>
<dbReference type="InterPro" id="IPR001254">
    <property type="entry name" value="Trypsin_dom"/>
</dbReference>
<keyword evidence="5" id="KW-1185">Reference proteome</keyword>
<dbReference type="AlphaFoldDB" id="A0A8S3V7Z2"/>
<evidence type="ECO:0000259" key="3">
    <source>
        <dbReference type="PROSITE" id="PS50240"/>
    </source>
</evidence>
<dbReference type="Pfam" id="PF00089">
    <property type="entry name" value="Trypsin"/>
    <property type="match status" value="1"/>
</dbReference>
<organism evidence="4 5">
    <name type="scientific">Mytilus edulis</name>
    <name type="common">Blue mussel</name>
    <dbReference type="NCBI Taxonomy" id="6550"/>
    <lineage>
        <taxon>Eukaryota</taxon>
        <taxon>Metazoa</taxon>
        <taxon>Spiralia</taxon>
        <taxon>Lophotrochozoa</taxon>
        <taxon>Mollusca</taxon>
        <taxon>Bivalvia</taxon>
        <taxon>Autobranchia</taxon>
        <taxon>Pteriomorphia</taxon>
        <taxon>Mytilida</taxon>
        <taxon>Mytiloidea</taxon>
        <taxon>Mytilidae</taxon>
        <taxon>Mytilinae</taxon>
        <taxon>Mytilus</taxon>
    </lineage>
</organism>
<evidence type="ECO:0000313" key="5">
    <source>
        <dbReference type="Proteomes" id="UP000683360"/>
    </source>
</evidence>
<dbReference type="PANTHER" id="PTHR24256">
    <property type="entry name" value="TRYPTASE-RELATED"/>
    <property type="match status" value="1"/>
</dbReference>
<dbReference type="Proteomes" id="UP000683360">
    <property type="component" value="Unassembled WGS sequence"/>
</dbReference>
<dbReference type="EMBL" id="CAJPWZ010003126">
    <property type="protein sequence ID" value="CAG2252614.1"/>
    <property type="molecule type" value="Genomic_DNA"/>
</dbReference>
<name>A0A8S3V7Z2_MYTED</name>
<dbReference type="OrthoDB" id="5958240at2759"/>
<dbReference type="GO" id="GO:0004252">
    <property type="term" value="F:serine-type endopeptidase activity"/>
    <property type="evidence" value="ECO:0007669"/>
    <property type="project" value="InterPro"/>
</dbReference>
<protein>
    <recommendedName>
        <fullName evidence="3">Peptidase S1 domain-containing protein</fullName>
    </recommendedName>
</protein>
<comment type="similarity">
    <text evidence="2">Belongs to the peptidase S1 family. CLIP subfamily.</text>
</comment>
<evidence type="ECO:0000256" key="1">
    <source>
        <dbReference type="ARBA" id="ARBA00023157"/>
    </source>
</evidence>
<reference evidence="4" key="1">
    <citation type="submission" date="2021-03" db="EMBL/GenBank/DDBJ databases">
        <authorList>
            <person name="Bekaert M."/>
        </authorList>
    </citation>
    <scope>NUCLEOTIDE SEQUENCE</scope>
</reference>
<dbReference type="Gene3D" id="2.40.10.10">
    <property type="entry name" value="Trypsin-like serine proteases"/>
    <property type="match status" value="1"/>
</dbReference>
<gene>
    <name evidence="4" type="ORF">MEDL_64200</name>
</gene>
<evidence type="ECO:0000256" key="2">
    <source>
        <dbReference type="ARBA" id="ARBA00024195"/>
    </source>
</evidence>
<dbReference type="SUPFAM" id="SSF50494">
    <property type="entry name" value="Trypsin-like serine proteases"/>
    <property type="match status" value="1"/>
</dbReference>
<accession>A0A8S3V7Z2</accession>
<dbReference type="InterPro" id="IPR043504">
    <property type="entry name" value="Peptidase_S1_PA_chymotrypsin"/>
</dbReference>
<dbReference type="GO" id="GO:0006508">
    <property type="term" value="P:proteolysis"/>
    <property type="evidence" value="ECO:0007669"/>
    <property type="project" value="InterPro"/>
</dbReference>
<comment type="caution">
    <text evidence="4">The sequence shown here is derived from an EMBL/GenBank/DDBJ whole genome shotgun (WGS) entry which is preliminary data.</text>
</comment>
<feature type="domain" description="Peptidase S1" evidence="3">
    <location>
        <begin position="538"/>
        <end position="754"/>
    </location>
</feature>
<dbReference type="PROSITE" id="PS50240">
    <property type="entry name" value="TRYPSIN_DOM"/>
    <property type="match status" value="1"/>
</dbReference>
<dbReference type="InterPro" id="IPR009003">
    <property type="entry name" value="Peptidase_S1_PA"/>
</dbReference>
<proteinExistence type="inferred from homology"/>